<dbReference type="RefSeq" id="WP_135193579.1">
    <property type="nucleotide sequence ID" value="NZ_SPVH01000002.1"/>
</dbReference>
<dbReference type="EMBL" id="SPVH01000002">
    <property type="protein sequence ID" value="TFW14191.1"/>
    <property type="molecule type" value="Genomic_DNA"/>
</dbReference>
<sequence>MALDSDVSGPPGVVSEGLGAGLMPRYFFDLVGPQDRQVDDVGLTFDDLDAAYIDAHRAIDDISLEMLRDRIDYRRYRFEIRDEGGRLLMEALFDERLKNAVQKPSAGPNDLAIRVKATLARSRSLRGELAGRLDEARAGVDRLRATLERAGDAAKRPVDTAGG</sequence>
<dbReference type="OrthoDB" id="8000819at2"/>
<gene>
    <name evidence="2" type="ORF">EGY25_03000</name>
</gene>
<dbReference type="Proteomes" id="UP000298216">
    <property type="component" value="Unassembled WGS sequence"/>
</dbReference>
<dbReference type="Pfam" id="PF21834">
    <property type="entry name" value="DUF6894"/>
    <property type="match status" value="1"/>
</dbReference>
<keyword evidence="3" id="KW-1185">Reference proteome</keyword>
<evidence type="ECO:0000313" key="3">
    <source>
        <dbReference type="Proteomes" id="UP000298216"/>
    </source>
</evidence>
<dbReference type="AlphaFoldDB" id="A0A4Y9S127"/>
<dbReference type="InterPro" id="IPR054189">
    <property type="entry name" value="DUF6894"/>
</dbReference>
<organism evidence="2 3">
    <name type="scientific">Brevundimonas intermedia</name>
    <dbReference type="NCBI Taxonomy" id="74315"/>
    <lineage>
        <taxon>Bacteria</taxon>
        <taxon>Pseudomonadati</taxon>
        <taxon>Pseudomonadota</taxon>
        <taxon>Alphaproteobacteria</taxon>
        <taxon>Caulobacterales</taxon>
        <taxon>Caulobacteraceae</taxon>
        <taxon>Brevundimonas</taxon>
    </lineage>
</organism>
<reference evidence="2 3" key="1">
    <citation type="submission" date="2019-03" db="EMBL/GenBank/DDBJ databases">
        <title>Draft genome of Brevundimonas sp. a heavy metal resistant soil bacteria.</title>
        <authorList>
            <person name="Soto J."/>
        </authorList>
    </citation>
    <scope>NUCLEOTIDE SEQUENCE [LARGE SCALE GENOMIC DNA]</scope>
    <source>
        <strain evidence="2 3">B-10</strain>
    </source>
</reference>
<comment type="caution">
    <text evidence="2">The sequence shown here is derived from an EMBL/GenBank/DDBJ whole genome shotgun (WGS) entry which is preliminary data.</text>
</comment>
<name>A0A4Y9S127_9CAUL</name>
<proteinExistence type="predicted"/>
<feature type="domain" description="DUF6894" evidence="1">
    <location>
        <begin position="25"/>
        <end position="93"/>
    </location>
</feature>
<accession>A0A4Y9S127</accession>
<protein>
    <recommendedName>
        <fullName evidence="1">DUF6894 domain-containing protein</fullName>
    </recommendedName>
</protein>
<evidence type="ECO:0000259" key="1">
    <source>
        <dbReference type="Pfam" id="PF21834"/>
    </source>
</evidence>
<evidence type="ECO:0000313" key="2">
    <source>
        <dbReference type="EMBL" id="TFW14191.1"/>
    </source>
</evidence>